<name>A0A2G8KI51_STIJA</name>
<evidence type="ECO:0000256" key="1">
    <source>
        <dbReference type="ARBA" id="ARBA00004653"/>
    </source>
</evidence>
<evidence type="ECO:0000256" key="5">
    <source>
        <dbReference type="ARBA" id="ARBA00022692"/>
    </source>
</evidence>
<dbReference type="Gene3D" id="1.10.3730.20">
    <property type="match status" value="1"/>
</dbReference>
<dbReference type="SUPFAM" id="SSF103481">
    <property type="entry name" value="Multidrug resistance efflux transporter EmrE"/>
    <property type="match status" value="1"/>
</dbReference>
<comment type="subcellular location">
    <subcellularLocation>
        <location evidence="1">Golgi apparatus membrane</location>
        <topology evidence="1">Multi-pass membrane protein</topology>
    </subcellularLocation>
</comment>
<feature type="transmembrane region" description="Helical" evidence="9">
    <location>
        <begin position="320"/>
        <end position="339"/>
    </location>
</feature>
<feature type="transmembrane region" description="Helical" evidence="9">
    <location>
        <begin position="230"/>
        <end position="250"/>
    </location>
</feature>
<dbReference type="GO" id="GO:0015165">
    <property type="term" value="F:pyrimidine nucleotide-sugar transmembrane transporter activity"/>
    <property type="evidence" value="ECO:0007669"/>
    <property type="project" value="InterPro"/>
</dbReference>
<evidence type="ECO:0000256" key="4">
    <source>
        <dbReference type="ARBA" id="ARBA00022597"/>
    </source>
</evidence>
<dbReference type="EMBL" id="MRZV01000566">
    <property type="protein sequence ID" value="PIK47668.1"/>
    <property type="molecule type" value="Genomic_DNA"/>
</dbReference>
<dbReference type="NCBIfam" id="TIGR00803">
    <property type="entry name" value="nst"/>
    <property type="match status" value="1"/>
</dbReference>
<feature type="transmembrane region" description="Helical" evidence="9">
    <location>
        <begin position="297"/>
        <end position="314"/>
    </location>
</feature>
<keyword evidence="11" id="KW-1185">Reference proteome</keyword>
<evidence type="ECO:0000313" key="11">
    <source>
        <dbReference type="Proteomes" id="UP000230750"/>
    </source>
</evidence>
<feature type="transmembrane region" description="Helical" evidence="9">
    <location>
        <begin position="270"/>
        <end position="290"/>
    </location>
</feature>
<keyword evidence="5 9" id="KW-0812">Transmembrane</keyword>
<feature type="transmembrane region" description="Helical" evidence="9">
    <location>
        <begin position="61"/>
        <end position="83"/>
    </location>
</feature>
<comment type="caution">
    <text evidence="10">The sequence shown here is derived from an EMBL/GenBank/DDBJ whole genome shotgun (WGS) entry which is preliminary data.</text>
</comment>
<keyword evidence="7" id="KW-0333">Golgi apparatus</keyword>
<gene>
    <name evidence="10" type="ORF">BSL78_15475</name>
</gene>
<dbReference type="GO" id="GO:0000139">
    <property type="term" value="C:Golgi membrane"/>
    <property type="evidence" value="ECO:0007669"/>
    <property type="project" value="UniProtKB-SubCell"/>
</dbReference>
<dbReference type="InterPro" id="IPR037185">
    <property type="entry name" value="EmrE-like"/>
</dbReference>
<proteinExistence type="inferred from homology"/>
<evidence type="ECO:0000256" key="9">
    <source>
        <dbReference type="SAM" id="Phobius"/>
    </source>
</evidence>
<feature type="transmembrane region" description="Helical" evidence="9">
    <location>
        <begin position="166"/>
        <end position="185"/>
    </location>
</feature>
<dbReference type="AlphaFoldDB" id="A0A2G8KI51"/>
<evidence type="ECO:0000256" key="3">
    <source>
        <dbReference type="ARBA" id="ARBA00022448"/>
    </source>
</evidence>
<evidence type="ECO:0000256" key="2">
    <source>
        <dbReference type="ARBA" id="ARBA00009976"/>
    </source>
</evidence>
<comment type="similarity">
    <text evidence="2">Belongs to the nucleotide-sugar transporter family. SLC35A subfamily.</text>
</comment>
<dbReference type="PIRSF" id="PIRSF005799">
    <property type="entry name" value="UDP-gal_transpt"/>
    <property type="match status" value="1"/>
</dbReference>
<dbReference type="PANTHER" id="PTHR10231">
    <property type="entry name" value="NUCLEOTIDE-SUGAR TRANSMEMBRANE TRANSPORTER"/>
    <property type="match status" value="1"/>
</dbReference>
<dbReference type="InterPro" id="IPR007271">
    <property type="entry name" value="Nuc_sug_transpt"/>
</dbReference>
<feature type="transmembrane region" description="Helical" evidence="9">
    <location>
        <begin position="29"/>
        <end position="49"/>
    </location>
</feature>
<keyword evidence="8 9" id="KW-0472">Membrane</keyword>
<protein>
    <submittedName>
        <fullName evidence="10">UDP-N-acetylglucosamine transporter</fullName>
    </submittedName>
</protein>
<dbReference type="STRING" id="307972.A0A2G8KI51"/>
<dbReference type="OrthoDB" id="408493at2759"/>
<keyword evidence="3" id="KW-0813">Transport</keyword>
<sequence>MRVCPKKWCAQSFWANSAQKRVNIVQFNLKYVSLGILILQTTSLVLTMRYSRTVDDGGPKYISATAVVMAELLKITACLILVFRGEGGMNCSNFLAVLNNEILQKPWDTLKLAVPSGLYTIQNNLLFLALSNLDAATYQVTYQLKILTTAMFSVILLGKQLNGTKWISLVLLMFGVALVQMPSGTQTKEKELTASGQFIGLMAVLSACFSSGFAGVYFERILKGTKQSIWLRNIQLAFFGMIFGLVPAFWYDTPAIRENGFFQGYNKFTWVVIILQALGGLVIAAVIKYADNILKGFATSLSIILSTVVSYYLLNDFQPTSFFFMGAAFVMAATFLYGYEWKTKDAGTTAQGTRVV</sequence>
<accession>A0A2G8KI51</accession>
<dbReference type="Pfam" id="PF04142">
    <property type="entry name" value="Nuc_sug_transp"/>
    <property type="match status" value="1"/>
</dbReference>
<keyword evidence="6 9" id="KW-1133">Transmembrane helix</keyword>
<evidence type="ECO:0000313" key="10">
    <source>
        <dbReference type="EMBL" id="PIK47668.1"/>
    </source>
</evidence>
<reference evidence="10 11" key="1">
    <citation type="journal article" date="2017" name="PLoS Biol.">
        <title>The sea cucumber genome provides insights into morphological evolution and visceral regeneration.</title>
        <authorList>
            <person name="Zhang X."/>
            <person name="Sun L."/>
            <person name="Yuan J."/>
            <person name="Sun Y."/>
            <person name="Gao Y."/>
            <person name="Zhang L."/>
            <person name="Li S."/>
            <person name="Dai H."/>
            <person name="Hamel J.F."/>
            <person name="Liu C."/>
            <person name="Yu Y."/>
            <person name="Liu S."/>
            <person name="Lin W."/>
            <person name="Guo K."/>
            <person name="Jin S."/>
            <person name="Xu P."/>
            <person name="Storey K.B."/>
            <person name="Huan P."/>
            <person name="Zhang T."/>
            <person name="Zhou Y."/>
            <person name="Zhang J."/>
            <person name="Lin C."/>
            <person name="Li X."/>
            <person name="Xing L."/>
            <person name="Huo D."/>
            <person name="Sun M."/>
            <person name="Wang L."/>
            <person name="Mercier A."/>
            <person name="Li F."/>
            <person name="Yang H."/>
            <person name="Xiang J."/>
        </authorList>
    </citation>
    <scope>NUCLEOTIDE SEQUENCE [LARGE SCALE GENOMIC DNA]</scope>
    <source>
        <strain evidence="10">Shaxun</strain>
        <tissue evidence="10">Muscle</tissue>
    </source>
</reference>
<dbReference type="FunFam" id="1.10.3730.20:FF:000037">
    <property type="entry name" value="Nucleotide Sugar TransPorter family"/>
    <property type="match status" value="1"/>
</dbReference>
<feature type="transmembrane region" description="Helical" evidence="9">
    <location>
        <begin position="197"/>
        <end position="218"/>
    </location>
</feature>
<evidence type="ECO:0000256" key="7">
    <source>
        <dbReference type="ARBA" id="ARBA00023034"/>
    </source>
</evidence>
<dbReference type="Proteomes" id="UP000230750">
    <property type="component" value="Unassembled WGS sequence"/>
</dbReference>
<organism evidence="10 11">
    <name type="scientific">Stichopus japonicus</name>
    <name type="common">Sea cucumber</name>
    <dbReference type="NCBI Taxonomy" id="307972"/>
    <lineage>
        <taxon>Eukaryota</taxon>
        <taxon>Metazoa</taxon>
        <taxon>Echinodermata</taxon>
        <taxon>Eleutherozoa</taxon>
        <taxon>Echinozoa</taxon>
        <taxon>Holothuroidea</taxon>
        <taxon>Aspidochirotacea</taxon>
        <taxon>Aspidochirotida</taxon>
        <taxon>Stichopodidae</taxon>
        <taxon>Apostichopus</taxon>
    </lineage>
</organism>
<evidence type="ECO:0000256" key="6">
    <source>
        <dbReference type="ARBA" id="ARBA00022989"/>
    </source>
</evidence>
<keyword evidence="4" id="KW-0762">Sugar transport</keyword>
<evidence type="ECO:0000256" key="8">
    <source>
        <dbReference type="ARBA" id="ARBA00023136"/>
    </source>
</evidence>